<dbReference type="InterPro" id="IPR011059">
    <property type="entry name" value="Metal-dep_hydrolase_composite"/>
</dbReference>
<dbReference type="Gene3D" id="2.30.40.10">
    <property type="entry name" value="Urease, subunit C, domain 1"/>
    <property type="match status" value="1"/>
</dbReference>
<keyword evidence="5" id="KW-1185">Reference proteome</keyword>
<dbReference type="EMBL" id="JAAKZG010000024">
    <property type="protein sequence ID" value="NGN45028.1"/>
    <property type="molecule type" value="Genomic_DNA"/>
</dbReference>
<evidence type="ECO:0000256" key="2">
    <source>
        <dbReference type="ARBA" id="ARBA00022801"/>
    </source>
</evidence>
<dbReference type="Gene3D" id="3.20.20.140">
    <property type="entry name" value="Metal-dependent hydrolases"/>
    <property type="match status" value="1"/>
</dbReference>
<dbReference type="PANTHER" id="PTHR43794:SF11">
    <property type="entry name" value="AMIDOHYDROLASE-RELATED DOMAIN-CONTAINING PROTEIN"/>
    <property type="match status" value="1"/>
</dbReference>
<dbReference type="Pfam" id="PF01979">
    <property type="entry name" value="Amidohydro_1"/>
    <property type="match status" value="1"/>
</dbReference>
<feature type="domain" description="Amidohydrolase-related" evidence="3">
    <location>
        <begin position="56"/>
        <end position="406"/>
    </location>
</feature>
<dbReference type="PANTHER" id="PTHR43794">
    <property type="entry name" value="AMINOHYDROLASE SSNA-RELATED"/>
    <property type="match status" value="1"/>
</dbReference>
<comment type="similarity">
    <text evidence="1">Belongs to the metallo-dependent hydrolases superfamily. ATZ/TRZ family.</text>
</comment>
<sequence>MPTLLHNAFVCTGLAGGFIENGAVLIEGTKIAWVGSLSTLPPQAATTKRKDLGGRVVIPGLINTHAHGGLSMHRGCCDDGDLFQWASALAPHTASLTIEDNRAGCTLAVMEMVRNGITTACDCTRYGAGVFASVASEIGMRSLSGALANSPELRPNGRPNWPLALDETKEAIQVYQGNGLCRFYLGGHSPYSCTPQLLTEVKREADALGLHFVLHVAENRRENEMILAQYGKSPLAWLAELGVLDRRSILAHCVWLDEKDVDILADTGAGVAHNPASNAKLASGIAPVPALRRGGIPVGLGTDSTLSNNCLDLFQEMKLSVLLQRAASLDGMIMGASDAFTMATIEGARVLGWEAEIGSLEAGKEADLVVLSLDHPLGLTAERVLSDIVYHAGPQHVHSVMIAGRTIFEGGCFSMIDEAEIRSAIHKHYQTSEMNKETSDA</sequence>
<dbReference type="InterPro" id="IPR032466">
    <property type="entry name" value="Metal_Hydrolase"/>
</dbReference>
<evidence type="ECO:0000259" key="3">
    <source>
        <dbReference type="Pfam" id="PF01979"/>
    </source>
</evidence>
<gene>
    <name evidence="4" type="ORF">G6N74_28640</name>
</gene>
<evidence type="ECO:0000313" key="5">
    <source>
        <dbReference type="Proteomes" id="UP000481252"/>
    </source>
</evidence>
<evidence type="ECO:0000313" key="4">
    <source>
        <dbReference type="EMBL" id="NGN45028.1"/>
    </source>
</evidence>
<dbReference type="SUPFAM" id="SSF51338">
    <property type="entry name" value="Composite domain of metallo-dependent hydrolases"/>
    <property type="match status" value="1"/>
</dbReference>
<accession>A0A7C9VI39</accession>
<dbReference type="AlphaFoldDB" id="A0A7C9VI39"/>
<name>A0A7C9VI39_9HYPH</name>
<dbReference type="Proteomes" id="UP000481252">
    <property type="component" value="Unassembled WGS sequence"/>
</dbReference>
<protein>
    <submittedName>
        <fullName evidence="4">Amidohydrolase</fullName>
    </submittedName>
</protein>
<comment type="caution">
    <text evidence="4">The sequence shown here is derived from an EMBL/GenBank/DDBJ whole genome shotgun (WGS) entry which is preliminary data.</text>
</comment>
<keyword evidence="2 4" id="KW-0378">Hydrolase</keyword>
<dbReference type="SUPFAM" id="SSF51556">
    <property type="entry name" value="Metallo-dependent hydrolases"/>
    <property type="match status" value="1"/>
</dbReference>
<dbReference type="CDD" id="cd01298">
    <property type="entry name" value="ATZ_TRZ_like"/>
    <property type="match status" value="1"/>
</dbReference>
<dbReference type="GO" id="GO:0016810">
    <property type="term" value="F:hydrolase activity, acting on carbon-nitrogen (but not peptide) bonds"/>
    <property type="evidence" value="ECO:0007669"/>
    <property type="project" value="InterPro"/>
</dbReference>
<evidence type="ECO:0000256" key="1">
    <source>
        <dbReference type="ARBA" id="ARBA00006745"/>
    </source>
</evidence>
<dbReference type="RefSeq" id="WP_165121402.1">
    <property type="nucleotide sequence ID" value="NZ_JAAKZG010000024.1"/>
</dbReference>
<reference evidence="4 5" key="1">
    <citation type="submission" date="2020-02" db="EMBL/GenBank/DDBJ databases">
        <title>Genome sequence of the type strain CGMCC 1.15528 of Mesorhizobium zhangyense.</title>
        <authorList>
            <person name="Gao J."/>
            <person name="Sun J."/>
        </authorList>
    </citation>
    <scope>NUCLEOTIDE SEQUENCE [LARGE SCALE GENOMIC DNA]</scope>
    <source>
        <strain evidence="4 5">CGMCC 1.15528</strain>
    </source>
</reference>
<organism evidence="4 5">
    <name type="scientific">Mesorhizobium zhangyense</name>
    <dbReference type="NCBI Taxonomy" id="1776730"/>
    <lineage>
        <taxon>Bacteria</taxon>
        <taxon>Pseudomonadati</taxon>
        <taxon>Pseudomonadota</taxon>
        <taxon>Alphaproteobacteria</taxon>
        <taxon>Hyphomicrobiales</taxon>
        <taxon>Phyllobacteriaceae</taxon>
        <taxon>Mesorhizobium</taxon>
    </lineage>
</organism>
<proteinExistence type="inferred from homology"/>
<dbReference type="InterPro" id="IPR050287">
    <property type="entry name" value="MTA/SAH_deaminase"/>
</dbReference>
<dbReference type="InterPro" id="IPR006680">
    <property type="entry name" value="Amidohydro-rel"/>
</dbReference>